<dbReference type="SUPFAM" id="SSF110997">
    <property type="entry name" value="Sporulation related repeat"/>
    <property type="match status" value="1"/>
</dbReference>
<comment type="caution">
    <text evidence="3">The sequence shown here is derived from an EMBL/GenBank/DDBJ whole genome shotgun (WGS) entry which is preliminary data.</text>
</comment>
<evidence type="ECO:0000313" key="3">
    <source>
        <dbReference type="EMBL" id="EQB19611.1"/>
    </source>
</evidence>
<dbReference type="RefSeq" id="WP_021232162.1">
    <property type="nucleotide sequence ID" value="NZ_ATHL01000008.1"/>
</dbReference>
<dbReference type="eggNOG" id="COG3087">
    <property type="taxonomic scope" value="Bacteria"/>
</dbReference>
<dbReference type="PATRIC" id="fig|1096930.3.peg.167"/>
<sequence>MKRLSKLTEIAPTVCAVVAAGLIASCAGRMPLSRADAAAPSDSADRTDLARAEQRVARSPRDASSRAALAQAYLSAGRFGSAATTFEDAIALGDRSPRTALGASLAYIGAGRQPEALAVLQRLHDRVPASDYGLAVALAGQTALGVEVLTNAIRGGENTAKARQNLAYAYALDGRWREARLIASQDVPGDQLDARLGEWARAVRPDQSQARVAGLIGAPLRSDPGQPAMLALAGPAATSRMAAADVPPTTAMAEAELPPVQTGESFWGANEQSAETPTPSPAAVRVVQPLRAAAVSTIRTVAYPKPQPARPKAALSATHLVQLGSFRTMDGAKRAWSAIQSRTPILRGHELRIAQASVNGQTYYRVTTDGFDQRSAQSLCSSLRQSGNACLAYARQRQLPGAVNAGQMRRAEL</sequence>
<dbReference type="Gene3D" id="1.25.40.10">
    <property type="entry name" value="Tetratricopeptide repeat domain"/>
    <property type="match status" value="1"/>
</dbReference>
<reference evidence="3 4" key="1">
    <citation type="journal article" date="2013" name="Genome Announc.">
        <title>Genome Sequence of Novosphingobium lindaniclasticum LE124T, Isolated from a Hexachlorocyclohexane Dumpsite.</title>
        <authorList>
            <person name="Saxena A."/>
            <person name="Nayyar N."/>
            <person name="Sangwan N."/>
            <person name="Kumari R."/>
            <person name="Khurana J.P."/>
            <person name="Lal R."/>
        </authorList>
    </citation>
    <scope>NUCLEOTIDE SEQUENCE [LARGE SCALE GENOMIC DNA]</scope>
    <source>
        <strain evidence="3 4">LE124</strain>
    </source>
</reference>
<evidence type="ECO:0000256" key="1">
    <source>
        <dbReference type="SAM" id="MobiDB-lite"/>
    </source>
</evidence>
<gene>
    <name evidence="3" type="ORF">L284_00835</name>
</gene>
<dbReference type="Pfam" id="PF05036">
    <property type="entry name" value="SPOR"/>
    <property type="match status" value="1"/>
</dbReference>
<dbReference type="SUPFAM" id="SSF48452">
    <property type="entry name" value="TPR-like"/>
    <property type="match status" value="1"/>
</dbReference>
<dbReference type="PROSITE" id="PS51257">
    <property type="entry name" value="PROKAR_LIPOPROTEIN"/>
    <property type="match status" value="1"/>
</dbReference>
<feature type="region of interest" description="Disordered" evidence="1">
    <location>
        <begin position="37"/>
        <end position="63"/>
    </location>
</feature>
<dbReference type="InterPro" id="IPR007730">
    <property type="entry name" value="SPOR-like_dom"/>
</dbReference>
<dbReference type="Gene3D" id="3.30.70.1070">
    <property type="entry name" value="Sporulation related repeat"/>
    <property type="match status" value="1"/>
</dbReference>
<dbReference type="AlphaFoldDB" id="T0HT98"/>
<keyword evidence="4" id="KW-1185">Reference proteome</keyword>
<evidence type="ECO:0000313" key="4">
    <source>
        <dbReference type="Proteomes" id="UP000015527"/>
    </source>
</evidence>
<proteinExistence type="predicted"/>
<evidence type="ECO:0000259" key="2">
    <source>
        <dbReference type="PROSITE" id="PS51724"/>
    </source>
</evidence>
<accession>T0HT98</accession>
<dbReference type="OrthoDB" id="7388953at2"/>
<organism evidence="3 4">
    <name type="scientific">Novosphingobium lindaniclasticum LE124</name>
    <dbReference type="NCBI Taxonomy" id="1096930"/>
    <lineage>
        <taxon>Bacteria</taxon>
        <taxon>Pseudomonadati</taxon>
        <taxon>Pseudomonadota</taxon>
        <taxon>Alphaproteobacteria</taxon>
        <taxon>Sphingomonadales</taxon>
        <taxon>Sphingomonadaceae</taxon>
        <taxon>Novosphingobium</taxon>
    </lineage>
</organism>
<dbReference type="EMBL" id="ATHL01000008">
    <property type="protein sequence ID" value="EQB19611.1"/>
    <property type="molecule type" value="Genomic_DNA"/>
</dbReference>
<dbReference type="InterPro" id="IPR036680">
    <property type="entry name" value="SPOR-like_sf"/>
</dbReference>
<dbReference type="Proteomes" id="UP000015527">
    <property type="component" value="Unassembled WGS sequence"/>
</dbReference>
<protein>
    <recommendedName>
        <fullName evidence="2">SPOR domain-containing protein</fullName>
    </recommendedName>
</protein>
<feature type="domain" description="SPOR" evidence="2">
    <location>
        <begin position="313"/>
        <end position="396"/>
    </location>
</feature>
<feature type="compositionally biased region" description="Basic and acidic residues" evidence="1">
    <location>
        <begin position="43"/>
        <end position="63"/>
    </location>
</feature>
<dbReference type="eggNOG" id="COG5010">
    <property type="taxonomic scope" value="Bacteria"/>
</dbReference>
<name>T0HT98_9SPHN</name>
<dbReference type="PROSITE" id="PS51724">
    <property type="entry name" value="SPOR"/>
    <property type="match status" value="1"/>
</dbReference>
<dbReference type="InterPro" id="IPR011990">
    <property type="entry name" value="TPR-like_helical_dom_sf"/>
</dbReference>
<dbReference type="GO" id="GO:0042834">
    <property type="term" value="F:peptidoglycan binding"/>
    <property type="evidence" value="ECO:0007669"/>
    <property type="project" value="InterPro"/>
</dbReference>